<evidence type="ECO:0000313" key="1">
    <source>
        <dbReference type="EMBL" id="KIK46431.1"/>
    </source>
</evidence>
<keyword evidence="2" id="KW-1185">Reference proteome</keyword>
<organism evidence="1 2">
    <name type="scientific">Suillus luteus UH-Slu-Lm8-n1</name>
    <dbReference type="NCBI Taxonomy" id="930992"/>
    <lineage>
        <taxon>Eukaryota</taxon>
        <taxon>Fungi</taxon>
        <taxon>Dikarya</taxon>
        <taxon>Basidiomycota</taxon>
        <taxon>Agaricomycotina</taxon>
        <taxon>Agaricomycetes</taxon>
        <taxon>Agaricomycetidae</taxon>
        <taxon>Boletales</taxon>
        <taxon>Suillineae</taxon>
        <taxon>Suillaceae</taxon>
        <taxon>Suillus</taxon>
    </lineage>
</organism>
<protein>
    <submittedName>
        <fullName evidence="1">Uncharacterized protein</fullName>
    </submittedName>
</protein>
<dbReference type="HOGENOM" id="CLU_2160085_0_0_1"/>
<gene>
    <name evidence="1" type="ORF">CY34DRAFT_411664</name>
</gene>
<dbReference type="AlphaFoldDB" id="A0A0D0AXI9"/>
<dbReference type="EMBL" id="KN835159">
    <property type="protein sequence ID" value="KIK46431.1"/>
    <property type="molecule type" value="Genomic_DNA"/>
</dbReference>
<sequence>MKGPRRSYRNPSLRLVRLHTLTLILQKASSCLLCYRCLMLALELGQYKAAVDTIKSPNISHGDSCAPYTAHTTTDQHSALSWETASHPHMKLAAIEPSFFHCPCRNPGVYN</sequence>
<dbReference type="Proteomes" id="UP000054485">
    <property type="component" value="Unassembled WGS sequence"/>
</dbReference>
<reference evidence="1 2" key="1">
    <citation type="submission" date="2014-04" db="EMBL/GenBank/DDBJ databases">
        <authorList>
            <consortium name="DOE Joint Genome Institute"/>
            <person name="Kuo A."/>
            <person name="Ruytinx J."/>
            <person name="Rineau F."/>
            <person name="Colpaert J."/>
            <person name="Kohler A."/>
            <person name="Nagy L.G."/>
            <person name="Floudas D."/>
            <person name="Copeland A."/>
            <person name="Barry K.W."/>
            <person name="Cichocki N."/>
            <person name="Veneault-Fourrey C."/>
            <person name="LaButti K."/>
            <person name="Lindquist E.A."/>
            <person name="Lipzen A."/>
            <person name="Lundell T."/>
            <person name="Morin E."/>
            <person name="Murat C."/>
            <person name="Sun H."/>
            <person name="Tunlid A."/>
            <person name="Henrissat B."/>
            <person name="Grigoriev I.V."/>
            <person name="Hibbett D.S."/>
            <person name="Martin F."/>
            <person name="Nordberg H.P."/>
            <person name="Cantor M.N."/>
            <person name="Hua S.X."/>
        </authorList>
    </citation>
    <scope>NUCLEOTIDE SEQUENCE [LARGE SCALE GENOMIC DNA]</scope>
    <source>
        <strain evidence="1 2">UH-Slu-Lm8-n1</strain>
    </source>
</reference>
<evidence type="ECO:0000313" key="2">
    <source>
        <dbReference type="Proteomes" id="UP000054485"/>
    </source>
</evidence>
<accession>A0A0D0AXI9</accession>
<proteinExistence type="predicted"/>
<dbReference type="InParanoid" id="A0A0D0AXI9"/>
<name>A0A0D0AXI9_9AGAM</name>
<reference evidence="2" key="2">
    <citation type="submission" date="2015-01" db="EMBL/GenBank/DDBJ databases">
        <title>Evolutionary Origins and Diversification of the Mycorrhizal Mutualists.</title>
        <authorList>
            <consortium name="DOE Joint Genome Institute"/>
            <consortium name="Mycorrhizal Genomics Consortium"/>
            <person name="Kohler A."/>
            <person name="Kuo A."/>
            <person name="Nagy L.G."/>
            <person name="Floudas D."/>
            <person name="Copeland A."/>
            <person name="Barry K.W."/>
            <person name="Cichocki N."/>
            <person name="Veneault-Fourrey C."/>
            <person name="LaButti K."/>
            <person name="Lindquist E.A."/>
            <person name="Lipzen A."/>
            <person name="Lundell T."/>
            <person name="Morin E."/>
            <person name="Murat C."/>
            <person name="Riley R."/>
            <person name="Ohm R."/>
            <person name="Sun H."/>
            <person name="Tunlid A."/>
            <person name="Henrissat B."/>
            <person name="Grigoriev I.V."/>
            <person name="Hibbett D.S."/>
            <person name="Martin F."/>
        </authorList>
    </citation>
    <scope>NUCLEOTIDE SEQUENCE [LARGE SCALE GENOMIC DNA]</scope>
    <source>
        <strain evidence="2">UH-Slu-Lm8-n1</strain>
    </source>
</reference>